<evidence type="ECO:0000313" key="3">
    <source>
        <dbReference type="Proteomes" id="UP000641932"/>
    </source>
</evidence>
<comment type="caution">
    <text evidence="2">The sequence shown here is derived from an EMBL/GenBank/DDBJ whole genome shotgun (WGS) entry which is preliminary data.</text>
</comment>
<feature type="compositionally biased region" description="Basic residues" evidence="1">
    <location>
        <begin position="1"/>
        <end position="13"/>
    </location>
</feature>
<evidence type="ECO:0000313" key="2">
    <source>
        <dbReference type="EMBL" id="GGP00589.1"/>
    </source>
</evidence>
<reference evidence="2" key="1">
    <citation type="journal article" date="2014" name="Int. J. Syst. Evol. Microbiol.">
        <title>Complete genome sequence of Corynebacterium casei LMG S-19264T (=DSM 44701T), isolated from a smear-ripened cheese.</title>
        <authorList>
            <consortium name="US DOE Joint Genome Institute (JGI-PGF)"/>
            <person name="Walter F."/>
            <person name="Albersmeier A."/>
            <person name="Kalinowski J."/>
            <person name="Ruckert C."/>
        </authorList>
    </citation>
    <scope>NUCLEOTIDE SEQUENCE</scope>
    <source>
        <strain evidence="2">CGMCC 4.7201</strain>
    </source>
</reference>
<dbReference type="AlphaFoldDB" id="A0A917ZYQ2"/>
<name>A0A917ZYQ2_9ACTN</name>
<accession>A0A917ZYQ2</accession>
<organism evidence="2 3">
    <name type="scientific">Wenjunlia tyrosinilytica</name>
    <dbReference type="NCBI Taxonomy" id="1544741"/>
    <lineage>
        <taxon>Bacteria</taxon>
        <taxon>Bacillati</taxon>
        <taxon>Actinomycetota</taxon>
        <taxon>Actinomycetes</taxon>
        <taxon>Kitasatosporales</taxon>
        <taxon>Streptomycetaceae</taxon>
        <taxon>Wenjunlia</taxon>
    </lineage>
</organism>
<reference evidence="2" key="2">
    <citation type="submission" date="2020-09" db="EMBL/GenBank/DDBJ databases">
        <authorList>
            <person name="Sun Q."/>
            <person name="Zhou Y."/>
        </authorList>
    </citation>
    <scope>NUCLEOTIDE SEQUENCE</scope>
    <source>
        <strain evidence="2">CGMCC 4.7201</strain>
    </source>
</reference>
<dbReference type="Proteomes" id="UP000641932">
    <property type="component" value="Unassembled WGS sequence"/>
</dbReference>
<gene>
    <name evidence="2" type="ORF">GCM10012280_69680</name>
</gene>
<keyword evidence="3" id="KW-1185">Reference proteome</keyword>
<proteinExistence type="predicted"/>
<sequence>MSPHRRTVGRKAKVIGGLAAGSADVTVRPSSFRTPPRRREPPAAQFSRQSDASTTQVFDIAAASKATGVKEFSVGKLRDFATSKNPAWLSMR</sequence>
<evidence type="ECO:0000256" key="1">
    <source>
        <dbReference type="SAM" id="MobiDB-lite"/>
    </source>
</evidence>
<dbReference type="RefSeq" id="WP_189135813.1">
    <property type="nucleotide sequence ID" value="NZ_BMMS01000061.1"/>
</dbReference>
<feature type="region of interest" description="Disordered" evidence="1">
    <location>
        <begin position="1"/>
        <end position="52"/>
    </location>
</feature>
<protein>
    <submittedName>
        <fullName evidence="2">Uncharacterized protein</fullName>
    </submittedName>
</protein>
<dbReference type="EMBL" id="BMMS01000061">
    <property type="protein sequence ID" value="GGP00589.1"/>
    <property type="molecule type" value="Genomic_DNA"/>
</dbReference>